<dbReference type="PANTHER" id="PTHR22603">
    <property type="entry name" value="CHOLINE/ETHANOALAMINE KINASE"/>
    <property type="match status" value="1"/>
</dbReference>
<dbReference type="GO" id="GO:0005737">
    <property type="term" value="C:cytoplasm"/>
    <property type="evidence" value="ECO:0007669"/>
    <property type="project" value="TreeGrafter"/>
</dbReference>
<dbReference type="InterPro" id="IPR011009">
    <property type="entry name" value="Kinase-like_dom_sf"/>
</dbReference>
<evidence type="ECO:0000313" key="3">
    <source>
        <dbReference type="Proteomes" id="UP000039865"/>
    </source>
</evidence>
<accession>A0A077ZZ25</accession>
<dbReference type="GO" id="GO:0004103">
    <property type="term" value="F:choline kinase activity"/>
    <property type="evidence" value="ECO:0007669"/>
    <property type="project" value="TreeGrafter"/>
</dbReference>
<keyword evidence="3" id="KW-1185">Reference proteome</keyword>
<dbReference type="Proteomes" id="UP000039865">
    <property type="component" value="Unassembled WGS sequence"/>
</dbReference>
<dbReference type="SUPFAM" id="SSF56112">
    <property type="entry name" value="Protein kinase-like (PK-like)"/>
    <property type="match status" value="1"/>
</dbReference>
<reference evidence="2 3" key="1">
    <citation type="submission" date="2014-06" db="EMBL/GenBank/DDBJ databases">
        <authorList>
            <person name="Swart Estienne"/>
        </authorList>
    </citation>
    <scope>NUCLEOTIDE SEQUENCE [LARGE SCALE GENOMIC DNA]</scope>
    <source>
        <strain evidence="2 3">130c</strain>
    </source>
</reference>
<dbReference type="PANTHER" id="PTHR22603:SF93">
    <property type="entry name" value="RE24176P"/>
    <property type="match status" value="1"/>
</dbReference>
<dbReference type="EMBL" id="CCKQ01004074">
    <property type="protein sequence ID" value="CDW75206.1"/>
    <property type="molecule type" value="Genomic_DNA"/>
</dbReference>
<dbReference type="AlphaFoldDB" id="A0A077ZZ25"/>
<dbReference type="OrthoDB" id="3649325at2759"/>
<dbReference type="GO" id="GO:0006646">
    <property type="term" value="P:phosphatidylethanolamine biosynthetic process"/>
    <property type="evidence" value="ECO:0007669"/>
    <property type="project" value="TreeGrafter"/>
</dbReference>
<dbReference type="GO" id="GO:0004305">
    <property type="term" value="F:ethanolamine kinase activity"/>
    <property type="evidence" value="ECO:0007669"/>
    <property type="project" value="TreeGrafter"/>
</dbReference>
<proteinExistence type="inferred from homology"/>
<sequence length="237" mass="28082">MQSRQNCKNIEPKTIFLKFFHENPYVNRALEIDIFSHLSNQGKVPKLIYQGTEYRIEEYISGRQLTVFELRNRTIYNKVAEFLCNLHYDFSLRQIADEHLGKNQENIDPKKYIEQYSKQLRDQVLAIKNYLQTHQPVDNRLEILIQFEEIFLPVDIVERYINTLNQLGESISYVLTHNDIQECNILAKDENNLNFYVIDYEYATFAPRSMDLANYINETVFENTYKCGSGANSYGRF</sequence>
<keyword evidence="2" id="KW-0418">Kinase</keyword>
<organism evidence="2 3">
    <name type="scientific">Stylonychia lemnae</name>
    <name type="common">Ciliate</name>
    <dbReference type="NCBI Taxonomy" id="5949"/>
    <lineage>
        <taxon>Eukaryota</taxon>
        <taxon>Sar</taxon>
        <taxon>Alveolata</taxon>
        <taxon>Ciliophora</taxon>
        <taxon>Intramacronucleata</taxon>
        <taxon>Spirotrichea</taxon>
        <taxon>Stichotrichia</taxon>
        <taxon>Sporadotrichida</taxon>
        <taxon>Oxytrichidae</taxon>
        <taxon>Stylonychinae</taxon>
        <taxon>Stylonychia</taxon>
    </lineage>
</organism>
<dbReference type="Gene3D" id="3.90.1200.10">
    <property type="match status" value="1"/>
</dbReference>
<keyword evidence="2" id="KW-0808">Transferase</keyword>
<evidence type="ECO:0000313" key="2">
    <source>
        <dbReference type="EMBL" id="CDW75206.1"/>
    </source>
</evidence>
<dbReference type="InParanoid" id="A0A077ZZ25"/>
<gene>
    <name evidence="2" type="primary">Contig14944.g15925</name>
    <name evidence="2" type="ORF">STYLEM_4193</name>
</gene>
<evidence type="ECO:0000256" key="1">
    <source>
        <dbReference type="ARBA" id="ARBA00038211"/>
    </source>
</evidence>
<name>A0A077ZZ25_STYLE</name>
<comment type="similarity">
    <text evidence="1">Belongs to the choline/ethanolamine kinase family.</text>
</comment>
<dbReference type="Pfam" id="PF01633">
    <property type="entry name" value="Choline_kinase"/>
    <property type="match status" value="1"/>
</dbReference>
<protein>
    <submittedName>
        <fullName evidence="2">Choline kinase</fullName>
    </submittedName>
</protein>